<dbReference type="SUPFAM" id="SSF55785">
    <property type="entry name" value="PYP-like sensor domain (PAS domain)"/>
    <property type="match status" value="2"/>
</dbReference>
<dbReference type="GO" id="GO:0000977">
    <property type="term" value="F:RNA polymerase II transcription regulatory region sequence-specific DNA binding"/>
    <property type="evidence" value="ECO:0007669"/>
    <property type="project" value="TreeGrafter"/>
</dbReference>
<reference evidence="9" key="1">
    <citation type="journal article" date="2021" name="Genome Biol. Evol.">
        <title>A High-Quality Reference Genome for a Parasitic Bivalve with Doubly Uniparental Inheritance (Bivalvia: Unionida).</title>
        <authorList>
            <person name="Smith C.H."/>
        </authorList>
    </citation>
    <scope>NUCLEOTIDE SEQUENCE</scope>
    <source>
        <strain evidence="9">CHS0354</strain>
    </source>
</reference>
<keyword evidence="2" id="KW-0805">Transcription regulation</keyword>
<dbReference type="PROSITE" id="PS50112">
    <property type="entry name" value="PAS"/>
    <property type="match status" value="2"/>
</dbReference>
<organism evidence="9 10">
    <name type="scientific">Potamilus streckersoni</name>
    <dbReference type="NCBI Taxonomy" id="2493646"/>
    <lineage>
        <taxon>Eukaryota</taxon>
        <taxon>Metazoa</taxon>
        <taxon>Spiralia</taxon>
        <taxon>Lophotrochozoa</taxon>
        <taxon>Mollusca</taxon>
        <taxon>Bivalvia</taxon>
        <taxon>Autobranchia</taxon>
        <taxon>Heteroconchia</taxon>
        <taxon>Palaeoheterodonta</taxon>
        <taxon>Unionida</taxon>
        <taxon>Unionoidea</taxon>
        <taxon>Unionidae</taxon>
        <taxon>Ambleminae</taxon>
        <taxon>Lampsilini</taxon>
        <taxon>Potamilus</taxon>
    </lineage>
</organism>
<evidence type="ECO:0000256" key="4">
    <source>
        <dbReference type="ARBA" id="ARBA00023163"/>
    </source>
</evidence>
<evidence type="ECO:0000256" key="1">
    <source>
        <dbReference type="ARBA" id="ARBA00004123"/>
    </source>
</evidence>
<dbReference type="PANTHER" id="PTHR23043:SF17">
    <property type="entry name" value="PROTEIN SIMILAR"/>
    <property type="match status" value="1"/>
</dbReference>
<proteinExistence type="predicted"/>
<evidence type="ECO:0000256" key="5">
    <source>
        <dbReference type="ARBA" id="ARBA00023242"/>
    </source>
</evidence>
<protein>
    <recommendedName>
        <fullName evidence="8">PAS domain-containing protein</fullName>
    </recommendedName>
</protein>
<dbReference type="Proteomes" id="UP001195483">
    <property type="component" value="Unassembled WGS sequence"/>
</dbReference>
<comment type="caution">
    <text evidence="9">The sequence shown here is derived from an EMBL/GenBank/DDBJ whole genome shotgun (WGS) entry which is preliminary data.</text>
</comment>
<keyword evidence="3" id="KW-0238">DNA-binding</keyword>
<dbReference type="SMART" id="SM00091">
    <property type="entry name" value="PAS"/>
    <property type="match status" value="2"/>
</dbReference>
<accession>A0AAE0VPS4</accession>
<evidence type="ECO:0000256" key="6">
    <source>
        <dbReference type="SAM" id="MobiDB-lite"/>
    </source>
</evidence>
<evidence type="ECO:0000259" key="8">
    <source>
        <dbReference type="PROSITE" id="PS50112"/>
    </source>
</evidence>
<evidence type="ECO:0000313" key="9">
    <source>
        <dbReference type="EMBL" id="KAK3585481.1"/>
    </source>
</evidence>
<evidence type="ECO:0000313" key="10">
    <source>
        <dbReference type="Proteomes" id="UP001195483"/>
    </source>
</evidence>
<dbReference type="AlphaFoldDB" id="A0AAE0VPS4"/>
<feature type="compositionally biased region" description="Polar residues" evidence="6">
    <location>
        <begin position="370"/>
        <end position="391"/>
    </location>
</feature>
<dbReference type="InterPro" id="IPR000014">
    <property type="entry name" value="PAS"/>
</dbReference>
<dbReference type="Pfam" id="PF08447">
    <property type="entry name" value="PAS_3"/>
    <property type="match status" value="1"/>
</dbReference>
<evidence type="ECO:0000256" key="7">
    <source>
        <dbReference type="SAM" id="SignalP"/>
    </source>
</evidence>
<dbReference type="GO" id="GO:0071456">
    <property type="term" value="P:cellular response to hypoxia"/>
    <property type="evidence" value="ECO:0007669"/>
    <property type="project" value="TreeGrafter"/>
</dbReference>
<feature type="chain" id="PRO_5042148260" description="PAS domain-containing protein" evidence="7">
    <location>
        <begin position="17"/>
        <end position="701"/>
    </location>
</feature>
<comment type="subcellular location">
    <subcellularLocation>
        <location evidence="1">Nucleus</location>
    </subcellularLocation>
</comment>
<feature type="domain" description="PAS" evidence="8">
    <location>
        <begin position="160"/>
        <end position="196"/>
    </location>
</feature>
<feature type="region of interest" description="Disordered" evidence="6">
    <location>
        <begin position="365"/>
        <end position="395"/>
    </location>
</feature>
<gene>
    <name evidence="9" type="ORF">CHS0354_003329</name>
</gene>
<dbReference type="PANTHER" id="PTHR23043">
    <property type="entry name" value="HYPOXIA-INDUCIBLE FACTOR 1 ALPHA"/>
    <property type="match status" value="1"/>
</dbReference>
<dbReference type="EMBL" id="JAEAOA010000270">
    <property type="protein sequence ID" value="KAK3585481.1"/>
    <property type="molecule type" value="Genomic_DNA"/>
</dbReference>
<dbReference type="Pfam" id="PF13426">
    <property type="entry name" value="PAS_9"/>
    <property type="match status" value="1"/>
</dbReference>
<dbReference type="Gene3D" id="3.30.450.20">
    <property type="entry name" value="PAS domain"/>
    <property type="match status" value="2"/>
</dbReference>
<evidence type="ECO:0000256" key="2">
    <source>
        <dbReference type="ARBA" id="ARBA00023015"/>
    </source>
</evidence>
<reference evidence="9" key="2">
    <citation type="journal article" date="2021" name="Genome Biol. Evol.">
        <title>Developing a high-quality reference genome for a parasitic bivalve with doubly uniparental inheritance (Bivalvia: Unionida).</title>
        <authorList>
            <person name="Smith C.H."/>
        </authorList>
    </citation>
    <scope>NUCLEOTIDE SEQUENCE</scope>
    <source>
        <strain evidence="9">CHS0354</strain>
        <tissue evidence="9">Mantle</tissue>
    </source>
</reference>
<keyword evidence="4" id="KW-0804">Transcription</keyword>
<feature type="domain" description="PAS" evidence="8">
    <location>
        <begin position="1"/>
        <end position="64"/>
    </location>
</feature>
<feature type="region of interest" description="Disordered" evidence="6">
    <location>
        <begin position="58"/>
        <end position="78"/>
    </location>
</feature>
<sequence>MVLILDGFLLVASTDGTILYVSDNVLQYLGFNQVDLMHRCIYGIVHLDDQQEIKRALEGKTDRSDNKQEKKACSRVDTTEKQSTNEISPISFLCRMKCFSGNTAGFMKLHCSGKIRHIPELGKANRISSDVAIIYCQPFMLTGNDYTHEIKQDVFWSKHDMDLTIRELDKKSLEMIGYETDELNGKSLYSIIHPEDLFTCAACHKTLTESMEIQTMYLRLQTKGGTWMWFHTRGKVICKNSKKFSIVFTHCPVREEDSTFIQQESALRQKYAITDLIYMHQFGLRANAAIFYSDMTDHGEPLSSQRSSQSSFDEEIALVLQGSMGNCPSSWHATLERHSPVLPSSHVAHKITQREKQIQYAEFKRRKQTEQTIPQNQSWNHTSSSSNTAPSQGPFCLPEIPFPTIPQLQMQPELYTHNQFGVTNSAYGDNRQFWFSYYSSPTNIHDRDIKHPPWHHQNIGGAYQADCGNYFNPTLVRTPVYNFPPSPPPSPDIHHRRGYERKPSIWVEDKTGSIYHGKNRDISANSPIKCPTVNYQMPVIDVKTNLFSLYEQQASRNLECMSNVQHIQSQANIRFSMRYHTCLGNRENTEQGHSFVNPINPPIMPQINQTLGLSTNNIISIPYAANETETSSISDVKPVLTSSQSCAFASGCFVEPKEVQYDIEASIHMKIVENERKAMTAGKEVLDLPSIGSFLEYLNEG</sequence>
<dbReference type="GO" id="GO:0005634">
    <property type="term" value="C:nucleus"/>
    <property type="evidence" value="ECO:0007669"/>
    <property type="project" value="UniProtKB-SubCell"/>
</dbReference>
<keyword evidence="5" id="KW-0539">Nucleus</keyword>
<keyword evidence="7" id="KW-0732">Signal</keyword>
<evidence type="ECO:0000256" key="3">
    <source>
        <dbReference type="ARBA" id="ARBA00023125"/>
    </source>
</evidence>
<dbReference type="InterPro" id="IPR035965">
    <property type="entry name" value="PAS-like_dom_sf"/>
</dbReference>
<reference evidence="9" key="3">
    <citation type="submission" date="2023-05" db="EMBL/GenBank/DDBJ databases">
        <authorList>
            <person name="Smith C.H."/>
        </authorList>
    </citation>
    <scope>NUCLEOTIDE SEQUENCE</scope>
    <source>
        <strain evidence="9">CHS0354</strain>
        <tissue evidence="9">Mantle</tissue>
    </source>
</reference>
<dbReference type="NCBIfam" id="TIGR00229">
    <property type="entry name" value="sensory_box"/>
    <property type="match status" value="1"/>
</dbReference>
<dbReference type="InterPro" id="IPR013655">
    <property type="entry name" value="PAS_fold_3"/>
</dbReference>
<dbReference type="CDD" id="cd00130">
    <property type="entry name" value="PAS"/>
    <property type="match status" value="2"/>
</dbReference>
<keyword evidence="10" id="KW-1185">Reference proteome</keyword>
<dbReference type="GO" id="GO:0000981">
    <property type="term" value="F:DNA-binding transcription factor activity, RNA polymerase II-specific"/>
    <property type="evidence" value="ECO:0007669"/>
    <property type="project" value="TreeGrafter"/>
</dbReference>
<feature type="signal peptide" evidence="7">
    <location>
        <begin position="1"/>
        <end position="16"/>
    </location>
</feature>
<name>A0AAE0VPS4_9BIVA</name>